<evidence type="ECO:0000313" key="1">
    <source>
        <dbReference type="EMBL" id="GKT51008.1"/>
    </source>
</evidence>
<protein>
    <submittedName>
        <fullName evidence="1">Uncharacterized protein</fullName>
    </submittedName>
</protein>
<evidence type="ECO:0000313" key="2">
    <source>
        <dbReference type="Proteomes" id="UP001055115"/>
    </source>
</evidence>
<dbReference type="Proteomes" id="UP001055115">
    <property type="component" value="Unassembled WGS sequence"/>
</dbReference>
<name>A0AA37PEV0_9PEZI</name>
<dbReference type="GeneID" id="73331991"/>
<organism evidence="1 2">
    <name type="scientific">Colletotrichum spaethianum</name>
    <dbReference type="NCBI Taxonomy" id="700344"/>
    <lineage>
        <taxon>Eukaryota</taxon>
        <taxon>Fungi</taxon>
        <taxon>Dikarya</taxon>
        <taxon>Ascomycota</taxon>
        <taxon>Pezizomycotina</taxon>
        <taxon>Sordariomycetes</taxon>
        <taxon>Hypocreomycetidae</taxon>
        <taxon>Glomerellales</taxon>
        <taxon>Glomerellaceae</taxon>
        <taxon>Colletotrichum</taxon>
        <taxon>Colletotrichum spaethianum species complex</taxon>
    </lineage>
</organism>
<keyword evidence="2" id="KW-1185">Reference proteome</keyword>
<sequence length="109" mass="11517">MSKWLVGAAPALGPPPGMYTLPPTPNPGALCLGTAIGPKFLQLFAARSYTSVSLNVPLSTSMFPSPPTIEDEDIGTAWLKFIGPLLTDSSRSESAVLQAYTTSSHLQRL</sequence>
<dbReference type="AlphaFoldDB" id="A0AA37PEV0"/>
<dbReference type="EMBL" id="BQXU01000043">
    <property type="protein sequence ID" value="GKT51008.1"/>
    <property type="molecule type" value="Genomic_DNA"/>
</dbReference>
<reference evidence="1 2" key="1">
    <citation type="submission" date="2022-03" db="EMBL/GenBank/DDBJ databases">
        <title>Genome data of Colletotrichum spp.</title>
        <authorList>
            <person name="Utami Y.D."/>
            <person name="Hiruma K."/>
        </authorList>
    </citation>
    <scope>NUCLEOTIDE SEQUENCE [LARGE SCALE GENOMIC DNA]</scope>
    <source>
        <strain evidence="1 2">MAFF 239500</strain>
    </source>
</reference>
<proteinExistence type="predicted"/>
<comment type="caution">
    <text evidence="1">The sequence shown here is derived from an EMBL/GenBank/DDBJ whole genome shotgun (WGS) entry which is preliminary data.</text>
</comment>
<accession>A0AA37PEV0</accession>
<gene>
    <name evidence="1" type="ORF">ColSpa_11189</name>
</gene>
<dbReference type="RefSeq" id="XP_049133358.1">
    <property type="nucleotide sequence ID" value="XM_049277401.1"/>
</dbReference>